<name>A0A7C0VBF6_UNCW3</name>
<evidence type="ECO:0000313" key="1">
    <source>
        <dbReference type="EMBL" id="HDI82375.1"/>
    </source>
</evidence>
<accession>A0A7C0VBF6</accession>
<reference evidence="1" key="1">
    <citation type="journal article" date="2020" name="mSystems">
        <title>Genome- and Community-Level Interaction Insights into Carbon Utilization and Element Cycling Functions of Hydrothermarchaeota in Hydrothermal Sediment.</title>
        <authorList>
            <person name="Zhou Z."/>
            <person name="Liu Y."/>
            <person name="Xu W."/>
            <person name="Pan J."/>
            <person name="Luo Z.H."/>
            <person name="Li M."/>
        </authorList>
    </citation>
    <scope>NUCLEOTIDE SEQUENCE [LARGE SCALE GENOMIC DNA]</scope>
    <source>
        <strain evidence="1">HyVt-102</strain>
    </source>
</reference>
<feature type="non-terminal residue" evidence="1">
    <location>
        <position position="75"/>
    </location>
</feature>
<dbReference type="EMBL" id="DQWE01000052">
    <property type="protein sequence ID" value="HDI82375.1"/>
    <property type="molecule type" value="Genomic_DNA"/>
</dbReference>
<proteinExistence type="predicted"/>
<comment type="caution">
    <text evidence="1">The sequence shown here is derived from an EMBL/GenBank/DDBJ whole genome shotgun (WGS) entry which is preliminary data.</text>
</comment>
<sequence length="75" mass="8537">MDPLLQRALILNECVPEWDSKMHYSYTYFAAFQISGSSGPPYNVKMDTAHKLPPNTPGRTIFVPDSTGNYVETYY</sequence>
<protein>
    <submittedName>
        <fullName evidence="1">Uncharacterized protein</fullName>
    </submittedName>
</protein>
<organism evidence="1">
    <name type="scientific">candidate division WOR-3 bacterium</name>
    <dbReference type="NCBI Taxonomy" id="2052148"/>
    <lineage>
        <taxon>Bacteria</taxon>
        <taxon>Bacteria division WOR-3</taxon>
    </lineage>
</organism>
<dbReference type="AlphaFoldDB" id="A0A7C0VBF6"/>
<dbReference type="Proteomes" id="UP000885847">
    <property type="component" value="Unassembled WGS sequence"/>
</dbReference>
<gene>
    <name evidence="1" type="ORF">ENF18_01115</name>
</gene>